<dbReference type="Gene3D" id="3.40.1050.10">
    <property type="entry name" value="Carbonic anhydrase"/>
    <property type="match status" value="1"/>
</dbReference>
<comment type="similarity">
    <text evidence="1">Belongs to the beta-class carbonic anhydrase family.</text>
</comment>
<protein>
    <submittedName>
        <fullName evidence="2">Uncharacterized protein</fullName>
    </submittedName>
</protein>
<dbReference type="SUPFAM" id="SSF53056">
    <property type="entry name" value="beta-carbonic anhydrase, cab"/>
    <property type="match status" value="1"/>
</dbReference>
<evidence type="ECO:0000313" key="3">
    <source>
        <dbReference type="Proteomes" id="UP001454036"/>
    </source>
</evidence>
<dbReference type="GO" id="GO:0004089">
    <property type="term" value="F:carbonate dehydratase activity"/>
    <property type="evidence" value="ECO:0007669"/>
    <property type="project" value="InterPro"/>
</dbReference>
<organism evidence="2 3">
    <name type="scientific">Lithospermum erythrorhizon</name>
    <name type="common">Purple gromwell</name>
    <name type="synonym">Lithospermum officinale var. erythrorhizon</name>
    <dbReference type="NCBI Taxonomy" id="34254"/>
    <lineage>
        <taxon>Eukaryota</taxon>
        <taxon>Viridiplantae</taxon>
        <taxon>Streptophyta</taxon>
        <taxon>Embryophyta</taxon>
        <taxon>Tracheophyta</taxon>
        <taxon>Spermatophyta</taxon>
        <taxon>Magnoliopsida</taxon>
        <taxon>eudicotyledons</taxon>
        <taxon>Gunneridae</taxon>
        <taxon>Pentapetalae</taxon>
        <taxon>asterids</taxon>
        <taxon>lamiids</taxon>
        <taxon>Boraginales</taxon>
        <taxon>Boraginaceae</taxon>
        <taxon>Boraginoideae</taxon>
        <taxon>Lithospermeae</taxon>
        <taxon>Lithospermum</taxon>
    </lineage>
</organism>
<reference evidence="2 3" key="1">
    <citation type="submission" date="2024-01" db="EMBL/GenBank/DDBJ databases">
        <title>The complete chloroplast genome sequence of Lithospermum erythrorhizon: insights into the phylogenetic relationship among Boraginaceae species and the maternal lineages of purple gromwells.</title>
        <authorList>
            <person name="Okada T."/>
            <person name="Watanabe K."/>
        </authorList>
    </citation>
    <scope>NUCLEOTIDE SEQUENCE [LARGE SCALE GENOMIC DNA]</scope>
</reference>
<evidence type="ECO:0000313" key="2">
    <source>
        <dbReference type="EMBL" id="GAA0166103.1"/>
    </source>
</evidence>
<dbReference type="InterPro" id="IPR001765">
    <property type="entry name" value="Carbonic_anhydrase"/>
</dbReference>
<dbReference type="EMBL" id="BAABME010038265">
    <property type="protein sequence ID" value="GAA0166103.1"/>
    <property type="molecule type" value="Genomic_DNA"/>
</dbReference>
<sequence>MAFDLMERIKTGFDQFKKHKYDENPELFRELANGQSLKFLPGEAFVVRNIVNIVPPFDTKKYSGVGVAIASKC</sequence>
<gene>
    <name evidence="2" type="ORF">LIER_43746</name>
</gene>
<evidence type="ECO:0000256" key="1">
    <source>
        <dbReference type="ARBA" id="ARBA00006217"/>
    </source>
</evidence>
<name>A0AAV3QR22_LITER</name>
<dbReference type="Proteomes" id="UP001454036">
    <property type="component" value="Unassembled WGS sequence"/>
</dbReference>
<dbReference type="GO" id="GO:0008270">
    <property type="term" value="F:zinc ion binding"/>
    <property type="evidence" value="ECO:0007669"/>
    <property type="project" value="InterPro"/>
</dbReference>
<comment type="caution">
    <text evidence="2">The sequence shown here is derived from an EMBL/GenBank/DDBJ whole genome shotgun (WGS) entry which is preliminary data.</text>
</comment>
<dbReference type="AlphaFoldDB" id="A0AAV3QR22"/>
<keyword evidence="3" id="KW-1185">Reference proteome</keyword>
<accession>A0AAV3QR22</accession>
<proteinExistence type="inferred from homology"/>
<dbReference type="PANTHER" id="PTHR11002:SF78">
    <property type="entry name" value="BETA CARBONIC ANHYDRASE 4"/>
    <property type="match status" value="1"/>
</dbReference>
<dbReference type="InterPro" id="IPR036874">
    <property type="entry name" value="Carbonic_anhydrase_sf"/>
</dbReference>
<dbReference type="PANTHER" id="PTHR11002">
    <property type="entry name" value="CARBONIC ANHYDRASE"/>
    <property type="match status" value="1"/>
</dbReference>